<dbReference type="Proteomes" id="UP001497472">
    <property type="component" value="Unassembled WGS sequence"/>
</dbReference>
<sequence>MDTENFVYNISVEKSLLRFSRMSTMSRSVHISQQKLAEKLIILNDRGIGMLTRIYNIKKACGDTKSKPAFLSDKTLESSIKHIVRRFPNIDVKGLQPITNIRNEIIKSLSLYYYTFVDLLDFKDNVCELLNIMDACQVTLDLTLNFELTKNYLDLVTTYVSLMILLSRVEDRKAVLGLFNAAHEMVHNQIDPSFPRLGQLIVDYDVPLKKLSEEFLIHQKVLSSALNSLWHVYPARNLTAEHWRSEQKLSLVSNPALLLKPSETNTMSCEYVSLESLERWVIFGFAMCHQMLQQDHANKMWVSALESGWVVALFRDEVIYIHSYIQSFFDGIKGYGKRISEVKDCYHHSVQKAGYKHRERRKFLRTALKELGLILTDQPGLLGPKALLIFIGLCYARDEVFWLLRHNDNPPQKVKGKSTEDLVDRQLPELLFHMEELRALVRKYSQVMQRYYVQYLSGFDAVALNLMIQNLQVCPEDESIILSSLCNTAANLSVKQVESNELFDFRAFRLDWFRLQAYTSVAKAPFSLVDQRELSQFIDKMVFHTKMVDNLDEIMVETSDLSLFCFYSKIFESQFHMCLEFPAQNRYIIAFPLICSHFQNCTHELCPEERHHIRERSLSVVNIYLDEMAKEAKNIITTICDEQCTMSDKLLPKHCAQTIAHLANRKKKDKNKKNHIEIVKPGAESYRKTREELTTMDKLHMALTELCFAINYCSTVNVWEYTFAPREYLHQHLETRFSKALVGMVMFNQDTSEIAKPSELLVSVRAYMNVLQTVENYVHIDITRVFNNCLLQQTQNMDSHGEKSIASLYTQWYSEILLRRVSAGSICFSMNQKAFVSLSAEGAIPFNAEEYSDINELRALAELIGPYGMKLLSETLMWHIASQVQELKKLVVQNKEVLQMLRTNFDKPEIMREQFKRLQQVDNVLQRMTIIGVILSFRQVAQESLLDVLERRIPFLISSIKDFQQQLPSGDPMRVISEMCSAAGLPCKVDPTLASTLRQHKAEVEEEEHLIVCLLMVFVAVSLPRLARNEGSFYRPSLEGHANNIHCMAPAINHIFGALFTICGQGDIEDRMKEFLALASSSLLRLGQETDKEAIRNRESVYLLLDLIVQESPFLTMDLLESCFPYVLIRNAYHEVYKQEQMLLHS</sequence>
<comment type="similarity">
    <text evidence="1">Belongs to the HEM-1/HEM-2 family.</text>
</comment>
<dbReference type="Pfam" id="PF09735">
    <property type="entry name" value="Nckap1"/>
    <property type="match status" value="1"/>
</dbReference>
<dbReference type="PANTHER" id="PTHR12093">
    <property type="entry name" value="NCK-ASSOCIATED PROTEIN 1"/>
    <property type="match status" value="1"/>
</dbReference>
<protein>
    <recommendedName>
        <fullName evidence="4">Membrane-associated protein Hem</fullName>
    </recommendedName>
</protein>
<comment type="caution">
    <text evidence="2">The sequence shown here is derived from an EMBL/GenBank/DDBJ whole genome shotgun (WGS) entry which is preliminary data.</text>
</comment>
<dbReference type="GO" id="GO:0031209">
    <property type="term" value="C:SCAR complex"/>
    <property type="evidence" value="ECO:0007669"/>
    <property type="project" value="TreeGrafter"/>
</dbReference>
<evidence type="ECO:0000256" key="1">
    <source>
        <dbReference type="ARBA" id="ARBA00037947"/>
    </source>
</evidence>
<accession>A0AAV1JBI1</accession>
<name>A0AAV1JBI1_9NEOP</name>
<keyword evidence="3" id="KW-1185">Reference proteome</keyword>
<reference evidence="2 3" key="1">
    <citation type="submission" date="2023-11" db="EMBL/GenBank/DDBJ databases">
        <authorList>
            <person name="Okamura Y."/>
        </authorList>
    </citation>
    <scope>NUCLEOTIDE SEQUENCE [LARGE SCALE GENOMIC DNA]</scope>
</reference>
<gene>
    <name evidence="2" type="ORF">LNINA_LOCUS5503</name>
</gene>
<dbReference type="GO" id="GO:0030031">
    <property type="term" value="P:cell projection assembly"/>
    <property type="evidence" value="ECO:0007669"/>
    <property type="project" value="TreeGrafter"/>
</dbReference>
<proteinExistence type="inferred from homology"/>
<dbReference type="EMBL" id="CAVLEF010000007">
    <property type="protein sequence ID" value="CAK1545890.1"/>
    <property type="molecule type" value="Genomic_DNA"/>
</dbReference>
<dbReference type="AlphaFoldDB" id="A0AAV1JBI1"/>
<evidence type="ECO:0000313" key="2">
    <source>
        <dbReference type="EMBL" id="CAK1545890.1"/>
    </source>
</evidence>
<evidence type="ECO:0000313" key="3">
    <source>
        <dbReference type="Proteomes" id="UP001497472"/>
    </source>
</evidence>
<organism evidence="2 3">
    <name type="scientific">Leptosia nina</name>
    <dbReference type="NCBI Taxonomy" id="320188"/>
    <lineage>
        <taxon>Eukaryota</taxon>
        <taxon>Metazoa</taxon>
        <taxon>Ecdysozoa</taxon>
        <taxon>Arthropoda</taxon>
        <taxon>Hexapoda</taxon>
        <taxon>Insecta</taxon>
        <taxon>Pterygota</taxon>
        <taxon>Neoptera</taxon>
        <taxon>Endopterygota</taxon>
        <taxon>Lepidoptera</taxon>
        <taxon>Glossata</taxon>
        <taxon>Ditrysia</taxon>
        <taxon>Papilionoidea</taxon>
        <taxon>Pieridae</taxon>
        <taxon>Pierinae</taxon>
        <taxon>Leptosia</taxon>
    </lineage>
</organism>
<dbReference type="InterPro" id="IPR019137">
    <property type="entry name" value="Nck-associated_protein-1"/>
</dbReference>
<dbReference type="GO" id="GO:0030866">
    <property type="term" value="P:cortical actin cytoskeleton organization"/>
    <property type="evidence" value="ECO:0007669"/>
    <property type="project" value="TreeGrafter"/>
</dbReference>
<evidence type="ECO:0008006" key="4">
    <source>
        <dbReference type="Google" id="ProtNLM"/>
    </source>
</evidence>
<dbReference type="PANTHER" id="PTHR12093:SF10">
    <property type="entry name" value="MEMBRANE-ASSOCIATED PROTEIN HEM"/>
    <property type="match status" value="1"/>
</dbReference>
<dbReference type="GO" id="GO:0016477">
    <property type="term" value="P:cell migration"/>
    <property type="evidence" value="ECO:0007669"/>
    <property type="project" value="TreeGrafter"/>
</dbReference>
<dbReference type="GO" id="GO:0048812">
    <property type="term" value="P:neuron projection morphogenesis"/>
    <property type="evidence" value="ECO:0007669"/>
    <property type="project" value="TreeGrafter"/>
</dbReference>